<dbReference type="InterPro" id="IPR014001">
    <property type="entry name" value="Helicase_ATP-bd"/>
</dbReference>
<dbReference type="GO" id="GO:0016787">
    <property type="term" value="F:hydrolase activity"/>
    <property type="evidence" value="ECO:0007669"/>
    <property type="project" value="UniProtKB-KW"/>
</dbReference>
<feature type="compositionally biased region" description="Basic and acidic residues" evidence="8">
    <location>
        <begin position="246"/>
        <end position="268"/>
    </location>
</feature>
<evidence type="ECO:0000256" key="4">
    <source>
        <dbReference type="ARBA" id="ARBA00022801"/>
    </source>
</evidence>
<feature type="domain" description="Helicase ATP-binding" evidence="9">
    <location>
        <begin position="518"/>
        <end position="666"/>
    </location>
</feature>
<evidence type="ECO:0000259" key="9">
    <source>
        <dbReference type="PROSITE" id="PS51192"/>
    </source>
</evidence>
<dbReference type="PANTHER" id="PTHR18934">
    <property type="entry name" value="ATP-DEPENDENT RNA HELICASE"/>
    <property type="match status" value="1"/>
</dbReference>
<evidence type="ECO:0000256" key="5">
    <source>
        <dbReference type="ARBA" id="ARBA00022806"/>
    </source>
</evidence>
<gene>
    <name evidence="10" type="ORF">APLA_LOCUS17307</name>
</gene>
<dbReference type="GO" id="GO:0003723">
    <property type="term" value="F:RNA binding"/>
    <property type="evidence" value="ECO:0007669"/>
    <property type="project" value="TreeGrafter"/>
</dbReference>
<comment type="catalytic activity">
    <reaction evidence="7">
        <text>ATP + H2O = ADP + phosphate + H(+)</text>
        <dbReference type="Rhea" id="RHEA:13065"/>
        <dbReference type="ChEBI" id="CHEBI:15377"/>
        <dbReference type="ChEBI" id="CHEBI:15378"/>
        <dbReference type="ChEBI" id="CHEBI:30616"/>
        <dbReference type="ChEBI" id="CHEBI:43474"/>
        <dbReference type="ChEBI" id="CHEBI:456216"/>
        <dbReference type="EC" id="3.6.4.13"/>
    </reaction>
</comment>
<keyword evidence="2" id="KW-0507">mRNA processing</keyword>
<evidence type="ECO:0000313" key="11">
    <source>
        <dbReference type="Proteomes" id="UP000494106"/>
    </source>
</evidence>
<dbReference type="Proteomes" id="UP000494106">
    <property type="component" value="Unassembled WGS sequence"/>
</dbReference>
<dbReference type="OrthoDB" id="10253254at2759"/>
<dbReference type="PANTHER" id="PTHR18934:SF99">
    <property type="entry name" value="ATP-DEPENDENT RNA HELICASE DHX37-RELATED"/>
    <property type="match status" value="1"/>
</dbReference>
<dbReference type="EMBL" id="CADEBC010000733">
    <property type="protein sequence ID" value="CAB3260215.1"/>
    <property type="molecule type" value="Genomic_DNA"/>
</dbReference>
<keyword evidence="4" id="KW-0378">Hydrolase</keyword>
<feature type="compositionally biased region" description="Basic and acidic residues" evidence="8">
    <location>
        <begin position="100"/>
        <end position="206"/>
    </location>
</feature>
<evidence type="ECO:0000256" key="8">
    <source>
        <dbReference type="SAM" id="MobiDB-lite"/>
    </source>
</evidence>
<dbReference type="SUPFAM" id="SSF52540">
    <property type="entry name" value="P-loop containing nucleoside triphosphate hydrolases"/>
    <property type="match status" value="1"/>
</dbReference>
<evidence type="ECO:0000313" key="10">
    <source>
        <dbReference type="EMBL" id="CAB3260215.1"/>
    </source>
</evidence>
<evidence type="ECO:0000256" key="1">
    <source>
        <dbReference type="ARBA" id="ARBA00012552"/>
    </source>
</evidence>
<evidence type="ECO:0000256" key="6">
    <source>
        <dbReference type="ARBA" id="ARBA00022840"/>
    </source>
</evidence>
<dbReference type="GO" id="GO:0003724">
    <property type="term" value="F:RNA helicase activity"/>
    <property type="evidence" value="ECO:0007669"/>
    <property type="project" value="UniProtKB-EC"/>
</dbReference>
<feature type="region of interest" description="Disordered" evidence="8">
    <location>
        <begin position="56"/>
        <end position="287"/>
    </location>
</feature>
<keyword evidence="6" id="KW-0067">ATP-binding</keyword>
<dbReference type="FunFam" id="3.40.50.300:FF:000615">
    <property type="entry name" value="pre-mRNA-splicing factor ATP-dependent RNA helicase DEAH7"/>
    <property type="match status" value="1"/>
</dbReference>
<keyword evidence="3" id="KW-0547">Nucleotide-binding</keyword>
<dbReference type="PROSITE" id="PS51192">
    <property type="entry name" value="HELICASE_ATP_BIND_1"/>
    <property type="match status" value="1"/>
</dbReference>
<dbReference type="InterPro" id="IPR027417">
    <property type="entry name" value="P-loop_NTPase"/>
</dbReference>
<dbReference type="Gene3D" id="3.40.50.300">
    <property type="entry name" value="P-loop containing nucleotide triphosphate hydrolases"/>
    <property type="match status" value="1"/>
</dbReference>
<name>A0A8S1BDZ7_ARCPL</name>
<evidence type="ECO:0000256" key="2">
    <source>
        <dbReference type="ARBA" id="ARBA00022664"/>
    </source>
</evidence>
<dbReference type="GO" id="GO:0005524">
    <property type="term" value="F:ATP binding"/>
    <property type="evidence" value="ECO:0007669"/>
    <property type="project" value="UniProtKB-KW"/>
</dbReference>
<comment type="caution">
    <text evidence="10">The sequence shown here is derived from an EMBL/GenBank/DDBJ whole genome shotgun (WGS) entry which is preliminary data.</text>
</comment>
<dbReference type="SMART" id="SM00487">
    <property type="entry name" value="DEXDc"/>
    <property type="match status" value="1"/>
</dbReference>
<feature type="region of interest" description="Disordered" evidence="8">
    <location>
        <begin position="1"/>
        <end position="24"/>
    </location>
</feature>
<dbReference type="EC" id="3.6.4.13" evidence="1"/>
<dbReference type="AlphaFoldDB" id="A0A8S1BDZ7"/>
<protein>
    <recommendedName>
        <fullName evidence="1">RNA helicase</fullName>
        <ecNumber evidence="1">3.6.4.13</ecNumber>
    </recommendedName>
</protein>
<evidence type="ECO:0000256" key="3">
    <source>
        <dbReference type="ARBA" id="ARBA00022741"/>
    </source>
</evidence>
<dbReference type="GO" id="GO:0006397">
    <property type="term" value="P:mRNA processing"/>
    <property type="evidence" value="ECO:0007669"/>
    <property type="project" value="UniProtKB-KW"/>
</dbReference>
<proteinExistence type="predicted"/>
<feature type="compositionally biased region" description="Basic and acidic residues" evidence="8">
    <location>
        <begin position="70"/>
        <end position="80"/>
    </location>
</feature>
<reference evidence="10 11" key="1">
    <citation type="submission" date="2020-04" db="EMBL/GenBank/DDBJ databases">
        <authorList>
            <person name="Wallbank WR R."/>
            <person name="Pardo Diaz C."/>
            <person name="Kozak K."/>
            <person name="Martin S."/>
            <person name="Jiggins C."/>
            <person name="Moest M."/>
            <person name="Warren A I."/>
            <person name="Byers J.R.P. K."/>
            <person name="Montejo-Kovacevich G."/>
            <person name="Yen C E."/>
        </authorList>
    </citation>
    <scope>NUCLEOTIDE SEQUENCE [LARGE SCALE GENOMIC DNA]</scope>
</reference>
<keyword evidence="5" id="KW-0347">Helicase</keyword>
<accession>A0A8S1BDZ7</accession>
<sequence length="666" mass="77351">MSDDDENLHCLPGTSGDAPGGLIIKKKDKPEEFQFAMPSLLGLDKLAAAKRKQNRLISFQDDTNDDDTSDDKSDSSAVKERKYRRHNEETPTYTGGISEQARERMLERLQRREKEAKEKGVHNSTQEEKKSRSRDDEDDAYYRYRYDRRDRDKDRRRDDRRDDRRDRSDGDRRRGSDSERRDRESERGRDSSRRSYYEPRFKDEPRTPTMKALKPTDKTAWDDDDDDPRAPIRKSSWDFPTPLPRDGPDRSQRSDRSGKPMRDYKGRLYENTPRATPHKFASSRRAVDIDDSDWEEAEKKLDRAWYNMGEGESDESDPFAGTSAEYVARKEEQIEKRRNRKVSAQRQQIDKDNELWERNRMLTSGVVHAISVNNDLDEESVDRVHLLVHNIVPPFLDGRIVFTKQPEPVIPVKDPTSDIAINARKGSALVKAFREQKERRKAQKKHWKLEGTKLGNIMGIQKEKEEMEDGPTKEAYKYAEHLDKEPKEIESKSDFVKKKTIGEQRRYLPVFAVREELLQVIRENSVVIIVGETGSGKTTQLTQYLHEEGFSRLGMIGCTQPRRVAAMSVAKRVSDEMHTKLGDEVGYAIRFEDCTSPNTVIKYMTDGILLREGLREPDLDNYCAIIMDEAHERSLSTDMLFGLLREVSDSFDSKMQQFKGYYFGVT</sequence>
<organism evidence="10 11">
    <name type="scientific">Arctia plantaginis</name>
    <name type="common">Wood tiger moth</name>
    <name type="synonym">Phalaena plantaginis</name>
    <dbReference type="NCBI Taxonomy" id="874455"/>
    <lineage>
        <taxon>Eukaryota</taxon>
        <taxon>Metazoa</taxon>
        <taxon>Ecdysozoa</taxon>
        <taxon>Arthropoda</taxon>
        <taxon>Hexapoda</taxon>
        <taxon>Insecta</taxon>
        <taxon>Pterygota</taxon>
        <taxon>Neoptera</taxon>
        <taxon>Endopterygota</taxon>
        <taxon>Lepidoptera</taxon>
        <taxon>Glossata</taxon>
        <taxon>Ditrysia</taxon>
        <taxon>Noctuoidea</taxon>
        <taxon>Erebidae</taxon>
        <taxon>Arctiinae</taxon>
        <taxon>Arctia</taxon>
    </lineage>
</organism>
<evidence type="ECO:0000256" key="7">
    <source>
        <dbReference type="ARBA" id="ARBA00047984"/>
    </source>
</evidence>
<keyword evidence="11" id="KW-1185">Reference proteome</keyword>